<accession>A0ACC1AIY5</accession>
<gene>
    <name evidence="1" type="ORF">Patl1_09244</name>
</gene>
<reference evidence="2" key="1">
    <citation type="journal article" date="2023" name="G3 (Bethesda)">
        <title>Genome assembly and association tests identify interacting loci associated with vigor, precocity, and sex in interspecific pistachio rootstocks.</title>
        <authorList>
            <person name="Palmer W."/>
            <person name="Jacygrad E."/>
            <person name="Sagayaradj S."/>
            <person name="Cavanaugh K."/>
            <person name="Han R."/>
            <person name="Bertier L."/>
            <person name="Beede B."/>
            <person name="Kafkas S."/>
            <person name="Golino D."/>
            <person name="Preece J."/>
            <person name="Michelmore R."/>
        </authorList>
    </citation>
    <scope>NUCLEOTIDE SEQUENCE [LARGE SCALE GENOMIC DNA]</scope>
</reference>
<sequence length="720" mass="77734">METSTQTPTQKYAAAGLFALALHHTQIHQKRPSNPLVPLIDEPIGEGVEIGWTVSVSDHPQLWIHENSGLLSPVFRFLGVDEQRQHGIKETAELSSQLRHHVGAFLTLLSAESGGTSEITNKELALTKTVDAMVLSMESSAASLDGSGNYEYENKCHEKYSINKPEPATDIKETIQGAIPKASTEEKAQSRSVIEISEQPLEEETVLTYQTKVAVLFELLSAFLVENTDFDKNCARRKGYDARHRVALRLLSTWLNVKWIKVEAIETIVASSLMATEQEQGGNEDGNGTSEAPGANWKRGGIIGAAALTGGTLMAITGGLAAPAIAHGLGSLAPTLGGLVPAIGASGFAAAASATGSAAGSAAVAASFGEEERLWFDNIDSCDSAGAGLTGSKMAKRVGSIEEFEFRAMGENHNQGRLAVGIMISGFVFEEEDFIKPWEGHKDSLESIHPCYTMGVKERGKGVQGIVMGYMFRSTVYALWWESKNLIELSTGIQDWLTSRIAAEMMKQGAMLTVLNTLVAAFAMPATLVTASDLIDSKWAVAIDRSDKAGKLLAEVLLKGLQGNRPVTLIGFSLGARVIFKCLQCLAETGENAGLVERVVFLGAPMSIEDENWEGCKKGMVAGRFVNAYSTTDWTLGIVFRARHSNGYASFSDNCILSILLSKGLAGIQPVDISGIENVDVTDLIEGHSSYLWMTRKILEQLDLENYYPVFRNPRNKIVP</sequence>
<proteinExistence type="predicted"/>
<name>A0ACC1AIY5_9ROSI</name>
<keyword evidence="2" id="KW-1185">Reference proteome</keyword>
<evidence type="ECO:0000313" key="1">
    <source>
        <dbReference type="EMBL" id="KAJ0086648.1"/>
    </source>
</evidence>
<dbReference type="EMBL" id="CM047906">
    <property type="protein sequence ID" value="KAJ0086648.1"/>
    <property type="molecule type" value="Genomic_DNA"/>
</dbReference>
<dbReference type="Proteomes" id="UP001164250">
    <property type="component" value="Chromosome 10"/>
</dbReference>
<protein>
    <submittedName>
        <fullName evidence="1">Uncharacterized protein</fullName>
    </submittedName>
</protein>
<evidence type="ECO:0000313" key="2">
    <source>
        <dbReference type="Proteomes" id="UP001164250"/>
    </source>
</evidence>
<organism evidence="1 2">
    <name type="scientific">Pistacia atlantica</name>
    <dbReference type="NCBI Taxonomy" id="434234"/>
    <lineage>
        <taxon>Eukaryota</taxon>
        <taxon>Viridiplantae</taxon>
        <taxon>Streptophyta</taxon>
        <taxon>Embryophyta</taxon>
        <taxon>Tracheophyta</taxon>
        <taxon>Spermatophyta</taxon>
        <taxon>Magnoliopsida</taxon>
        <taxon>eudicotyledons</taxon>
        <taxon>Gunneridae</taxon>
        <taxon>Pentapetalae</taxon>
        <taxon>rosids</taxon>
        <taxon>malvids</taxon>
        <taxon>Sapindales</taxon>
        <taxon>Anacardiaceae</taxon>
        <taxon>Pistacia</taxon>
    </lineage>
</organism>
<comment type="caution">
    <text evidence="1">The sequence shown here is derived from an EMBL/GenBank/DDBJ whole genome shotgun (WGS) entry which is preliminary data.</text>
</comment>